<accession>A0A7W7AMP6</accession>
<evidence type="ECO:0000259" key="1">
    <source>
        <dbReference type="Pfam" id="PF21926"/>
    </source>
</evidence>
<dbReference type="Gene3D" id="3.40.630.30">
    <property type="match status" value="1"/>
</dbReference>
<evidence type="ECO:0000313" key="2">
    <source>
        <dbReference type="EMBL" id="MBB4618822.1"/>
    </source>
</evidence>
<dbReference type="Proteomes" id="UP000574769">
    <property type="component" value="Unassembled WGS sequence"/>
</dbReference>
<protein>
    <recommendedName>
        <fullName evidence="1">N-acyl amino acid synthase FeeM catalytic core domain-containing protein</fullName>
    </recommendedName>
</protein>
<dbReference type="EMBL" id="JACHNY010000006">
    <property type="protein sequence ID" value="MBB4618822.1"/>
    <property type="molecule type" value="Genomic_DNA"/>
</dbReference>
<dbReference type="Pfam" id="PF21926">
    <property type="entry name" value="FeeM"/>
    <property type="match status" value="1"/>
</dbReference>
<dbReference type="InterPro" id="IPR016181">
    <property type="entry name" value="Acyl_CoA_acyltransferase"/>
</dbReference>
<proteinExistence type="predicted"/>
<evidence type="ECO:0000313" key="3">
    <source>
        <dbReference type="Proteomes" id="UP000574769"/>
    </source>
</evidence>
<feature type="domain" description="N-acyl amino acid synthase FeeM catalytic core" evidence="1">
    <location>
        <begin position="1"/>
        <end position="142"/>
    </location>
</feature>
<comment type="caution">
    <text evidence="2">The sequence shown here is derived from an EMBL/GenBank/DDBJ whole genome shotgun (WGS) entry which is preliminary data.</text>
</comment>
<gene>
    <name evidence="2" type="ORF">GGQ96_002968</name>
</gene>
<dbReference type="InterPro" id="IPR054597">
    <property type="entry name" value="FeeM_cat"/>
</dbReference>
<dbReference type="AlphaFoldDB" id="A0A7W7AMP6"/>
<organism evidence="2 3">
    <name type="scientific">Sphingomonas abaci</name>
    <dbReference type="NCBI Taxonomy" id="237611"/>
    <lineage>
        <taxon>Bacteria</taxon>
        <taxon>Pseudomonadati</taxon>
        <taxon>Pseudomonadota</taxon>
        <taxon>Alphaproteobacteria</taxon>
        <taxon>Sphingomonadales</taxon>
        <taxon>Sphingomonadaceae</taxon>
        <taxon>Sphingomonas</taxon>
    </lineage>
</organism>
<name>A0A7W7AMP6_9SPHN</name>
<keyword evidence="3" id="KW-1185">Reference proteome</keyword>
<dbReference type="SUPFAM" id="SSF55729">
    <property type="entry name" value="Acyl-CoA N-acyltransferases (Nat)"/>
    <property type="match status" value="1"/>
</dbReference>
<reference evidence="2 3" key="1">
    <citation type="submission" date="2020-08" db="EMBL/GenBank/DDBJ databases">
        <title>Genomic Encyclopedia of Type Strains, Phase IV (KMG-IV): sequencing the most valuable type-strain genomes for metagenomic binning, comparative biology and taxonomic classification.</title>
        <authorList>
            <person name="Goeker M."/>
        </authorList>
    </citation>
    <scope>NUCLEOTIDE SEQUENCE [LARGE SCALE GENOMIC DNA]</scope>
    <source>
        <strain evidence="2 3">DSM 15867</strain>
    </source>
</reference>
<sequence length="228" mass="25613">MYAWRGYGSDHVIPASPDHVTFNALFCCQAAGTITLAVDTHGRLAADTLFRDQLDIYRARKGARICELTKLAFDVPDSSKALLAALFHSVFIYGYRRYLCTDLFIEVNPRHRRFYQAMLGFETVGEIRHHHGVDAPAQLMHLPISAIRRAIDAMAHEESPHSVRSLYPFFFRPQEEDDIYIKLDRAELRLGAERTAAARHAPAPRLERGSAARLAALQRGVAERPSGG</sequence>